<dbReference type="PATRIC" id="fig|1246301.3.peg.3996"/>
<dbReference type="InterPro" id="IPR052516">
    <property type="entry name" value="N-heterocyclic_Hydroxylase"/>
</dbReference>
<dbReference type="EMBL" id="CP003911">
    <property type="protein sequence ID" value="AGU51031.1"/>
    <property type="molecule type" value="Genomic_DNA"/>
</dbReference>
<dbReference type="PANTHER" id="PTHR47495:SF2">
    <property type="entry name" value="ALDEHYDE DEHYDROGENASE"/>
    <property type="match status" value="1"/>
</dbReference>
<dbReference type="InterPro" id="IPR000674">
    <property type="entry name" value="Ald_Oxase/Xan_DH_a/b"/>
</dbReference>
<dbReference type="Proteomes" id="UP000016223">
    <property type="component" value="Chromosome 1"/>
</dbReference>
<dbReference type="InterPro" id="IPR046867">
    <property type="entry name" value="AldOxase/xan_DH_MoCoBD2"/>
</dbReference>
<dbReference type="SUPFAM" id="SSF56003">
    <property type="entry name" value="Molybdenum cofactor-binding domain"/>
    <property type="match status" value="2"/>
</dbReference>
<dbReference type="AlphaFoldDB" id="T1XET9"/>
<sequence>MKPAAGISRRSALQAGGLALAFTWFGAGKAFAAISPRQQPGDAAAALADGNPAFAPNAFVRIDADGGVRLVMPMAEMGQAIYTGSAMLLAEELGVELDQVRVEHSPPNEALYGMPLLGGQITGGSTSTRGTYGVLREAGAVARTLLVSAAAEQWKVDPESCTVARGVVSHAASNRQLGFGALASAAAKLPMPEKVTLKEPKDFKLIGQPLRRVDSAGKVNGSTQFGIDVRLPGMKVATVRACPTLGGVLASVDDKAARAIPGVIDVLRIKDAVAVVGEHFWAAKRGLDALTIQWTPGQNAALTTLQLRAALANALAKDKAILGKETGKRPEGTLVQATYDLPMLAHATMEPLNTTVHVRPDQCEIWVGTQVPTRCVSAAAKIAGVAEDKVVLHNQYLGGGFGRRLETDSVEQAVAFAKQVPYPLKVVWTREEDIRHDIVRPMYHDDISAVVDSDGHILWFGDRIAGGTVLGRWAPAFMGKDGMDSDLIECVAEPCYDLPNLKVEWVRHDMPSGLNVGWWRGVGPTHNLFVMESFIDELAHRAKKDPVAYRRAMLKKNPRTLAVLDLAAGKIGWGQGALAARVGRGVAVGDAFGSRVCAIVEAEVTPQGEVRMRRAVVAVDCGIAVNAGSIEAQIQGGLLFGLSAALFSEITLREGAIEQSNFHDYRMLRINEAPPVEVHTVKSGEAPGGLGEVGTAIAAPALANAIFAATGVRLRALPVNRALLAQDKEALKKKIADSGFSGSNGLDARSAA</sequence>
<dbReference type="OrthoDB" id="9767994at2"/>
<dbReference type="SMART" id="SM01008">
    <property type="entry name" value="Ald_Xan_dh_C"/>
    <property type="match status" value="1"/>
</dbReference>
<proteinExistence type="predicted"/>
<dbReference type="Gene3D" id="3.90.1170.50">
    <property type="entry name" value="Aldehyde oxidase/xanthine dehydrogenase, a/b hammerhead"/>
    <property type="match status" value="1"/>
</dbReference>
<protein>
    <submittedName>
        <fullName evidence="2">Putative oxidoreductase, molybdopterin binding subunit</fullName>
    </submittedName>
</protein>
<dbReference type="Pfam" id="PF02738">
    <property type="entry name" value="MoCoBD_1"/>
    <property type="match status" value="1"/>
</dbReference>
<dbReference type="PIRSF" id="PIRSF036389">
    <property type="entry name" value="IOR_B"/>
    <property type="match status" value="1"/>
</dbReference>
<dbReference type="InterPro" id="IPR008274">
    <property type="entry name" value="AldOxase/xan_DH_MoCoBD1"/>
</dbReference>
<dbReference type="Gene3D" id="3.30.365.10">
    <property type="entry name" value="Aldehyde oxidase/xanthine dehydrogenase, molybdopterin binding domain"/>
    <property type="match status" value="4"/>
</dbReference>
<dbReference type="InterPro" id="IPR012368">
    <property type="entry name" value="OxRdtase_Mopterin-bd_su_IorB"/>
</dbReference>
<evidence type="ECO:0000313" key="3">
    <source>
        <dbReference type="Proteomes" id="UP000016223"/>
    </source>
</evidence>
<dbReference type="GO" id="GO:0016491">
    <property type="term" value="F:oxidoreductase activity"/>
    <property type="evidence" value="ECO:0007669"/>
    <property type="project" value="InterPro"/>
</dbReference>
<evidence type="ECO:0000313" key="2">
    <source>
        <dbReference type="EMBL" id="AGU51031.1"/>
    </source>
</evidence>
<dbReference type="KEGG" id="vpd:VAPA_1c39530"/>
<dbReference type="RefSeq" id="WP_021008485.1">
    <property type="nucleotide sequence ID" value="NC_022247.1"/>
</dbReference>
<reference evidence="2 3" key="1">
    <citation type="submission" date="2012-10" db="EMBL/GenBank/DDBJ databases">
        <title>Genome sequence of Variovorax paradoxus B4.</title>
        <authorList>
            <person name="Schuldes J."/>
            <person name="Brandt U."/>
            <person name="Hiessl S."/>
            <person name="Wuebbeler J.H."/>
            <person name="Thuermer A."/>
            <person name="Steinbuechel A."/>
            <person name="Daniel R."/>
        </authorList>
    </citation>
    <scope>NUCLEOTIDE SEQUENCE [LARGE SCALE GENOMIC DNA]</scope>
    <source>
        <strain evidence="2 3">B4</strain>
    </source>
</reference>
<accession>T1XET9</accession>
<dbReference type="Pfam" id="PF20256">
    <property type="entry name" value="MoCoBD_2"/>
    <property type="match status" value="2"/>
</dbReference>
<dbReference type="HOGENOM" id="CLU_013917_0_1_4"/>
<organism evidence="2 3">
    <name type="scientific">Variovorax paradoxus B4</name>
    <dbReference type="NCBI Taxonomy" id="1246301"/>
    <lineage>
        <taxon>Bacteria</taxon>
        <taxon>Pseudomonadati</taxon>
        <taxon>Pseudomonadota</taxon>
        <taxon>Betaproteobacteria</taxon>
        <taxon>Burkholderiales</taxon>
        <taxon>Comamonadaceae</taxon>
        <taxon>Variovorax</taxon>
    </lineage>
</organism>
<dbReference type="InterPro" id="IPR006311">
    <property type="entry name" value="TAT_signal"/>
</dbReference>
<dbReference type="InterPro" id="IPR037165">
    <property type="entry name" value="AldOxase/xan_DH_Mopterin-bd_sf"/>
</dbReference>
<gene>
    <name evidence="2" type="ORF">VAPA_1c39530</name>
</gene>
<dbReference type="PROSITE" id="PS51318">
    <property type="entry name" value="TAT"/>
    <property type="match status" value="1"/>
</dbReference>
<name>T1XET9_VARPD</name>
<dbReference type="PANTHER" id="PTHR47495">
    <property type="entry name" value="ALDEHYDE DEHYDROGENASE"/>
    <property type="match status" value="1"/>
</dbReference>
<feature type="domain" description="Aldehyde oxidase/xanthine dehydrogenase a/b hammerhead" evidence="1">
    <location>
        <begin position="220"/>
        <end position="298"/>
    </location>
</feature>
<evidence type="ECO:0000259" key="1">
    <source>
        <dbReference type="SMART" id="SM01008"/>
    </source>
</evidence>